<reference evidence="2 3" key="1">
    <citation type="submission" date="2020-05" db="EMBL/GenBank/DDBJ databases">
        <title>Identification and distribution of gene clusters putatively required for synthesis of sphingolipid metabolism inhibitors in phylogenetically diverse species of the filamentous fungus Fusarium.</title>
        <authorList>
            <person name="Kim H.-S."/>
            <person name="Busman M."/>
            <person name="Brown D.W."/>
            <person name="Divon H."/>
            <person name="Uhlig S."/>
            <person name="Proctor R.H."/>
        </authorList>
    </citation>
    <scope>NUCLEOTIDE SEQUENCE [LARGE SCALE GENOMIC DNA]</scope>
    <source>
        <strain evidence="2 3">NRRL 13617</strain>
    </source>
</reference>
<dbReference type="EMBL" id="JAAOAQ010001532">
    <property type="protein sequence ID" value="KAF5528774.1"/>
    <property type="molecule type" value="Genomic_DNA"/>
</dbReference>
<keyword evidence="3" id="KW-1185">Reference proteome</keyword>
<feature type="compositionally biased region" description="Basic and acidic residues" evidence="1">
    <location>
        <begin position="25"/>
        <end position="35"/>
    </location>
</feature>
<accession>A0A8H5MHG3</accession>
<dbReference type="Proteomes" id="UP000582016">
    <property type="component" value="Unassembled WGS sequence"/>
</dbReference>
<evidence type="ECO:0000313" key="3">
    <source>
        <dbReference type="Proteomes" id="UP000582016"/>
    </source>
</evidence>
<proteinExistence type="predicted"/>
<feature type="non-terminal residue" evidence="2">
    <location>
        <position position="1"/>
    </location>
</feature>
<feature type="region of interest" description="Disordered" evidence="1">
    <location>
        <begin position="25"/>
        <end position="55"/>
    </location>
</feature>
<feature type="compositionally biased region" description="Polar residues" evidence="1">
    <location>
        <begin position="36"/>
        <end position="48"/>
    </location>
</feature>
<dbReference type="OrthoDB" id="5084488at2759"/>
<evidence type="ECO:0000313" key="2">
    <source>
        <dbReference type="EMBL" id="KAF5528774.1"/>
    </source>
</evidence>
<sequence>IRTDALTQFLTGHPQLTESIIKDKQAEAAARKENATQKSPATKKTTPASGKKRKAELSLDEEIAAYKADLNDTIDHATFENDNLPSCNVIRTKLNKLFDSCVMNKAEFCRATG</sequence>
<protein>
    <submittedName>
        <fullName evidence="2">Uncharacterized protein</fullName>
    </submittedName>
</protein>
<name>A0A8H5MHG3_9HYPO</name>
<gene>
    <name evidence="2" type="ORF">FPHYL_14348</name>
</gene>
<dbReference type="AlphaFoldDB" id="A0A8H5MHG3"/>
<evidence type="ECO:0000256" key="1">
    <source>
        <dbReference type="SAM" id="MobiDB-lite"/>
    </source>
</evidence>
<organism evidence="2 3">
    <name type="scientific">Fusarium phyllophilum</name>
    <dbReference type="NCBI Taxonomy" id="47803"/>
    <lineage>
        <taxon>Eukaryota</taxon>
        <taxon>Fungi</taxon>
        <taxon>Dikarya</taxon>
        <taxon>Ascomycota</taxon>
        <taxon>Pezizomycotina</taxon>
        <taxon>Sordariomycetes</taxon>
        <taxon>Hypocreomycetidae</taxon>
        <taxon>Hypocreales</taxon>
        <taxon>Nectriaceae</taxon>
        <taxon>Fusarium</taxon>
        <taxon>Fusarium fujikuroi species complex</taxon>
    </lineage>
</organism>
<comment type="caution">
    <text evidence="2">The sequence shown here is derived from an EMBL/GenBank/DDBJ whole genome shotgun (WGS) entry which is preliminary data.</text>
</comment>